<evidence type="ECO:0000313" key="10">
    <source>
        <dbReference type="Proteomes" id="UP001500851"/>
    </source>
</evidence>
<keyword evidence="10" id="KW-1185">Reference proteome</keyword>
<comment type="caution">
    <text evidence="9">The sequence shown here is derived from an EMBL/GenBank/DDBJ whole genome shotgun (WGS) entry which is preliminary data.</text>
</comment>
<dbReference type="Proteomes" id="UP001500851">
    <property type="component" value="Unassembled WGS sequence"/>
</dbReference>
<keyword evidence="4" id="KW-0804">Transcription</keyword>
<dbReference type="InterPro" id="IPR001789">
    <property type="entry name" value="Sig_transdc_resp-reg_receiver"/>
</dbReference>
<dbReference type="Gene3D" id="6.10.250.690">
    <property type="match status" value="1"/>
</dbReference>
<name>A0ABN2LNM7_9MICO</name>
<keyword evidence="2" id="KW-0805">Transcription regulation</keyword>
<feature type="domain" description="Response regulatory" evidence="7">
    <location>
        <begin position="19"/>
        <end position="136"/>
    </location>
</feature>
<dbReference type="Pfam" id="PF00486">
    <property type="entry name" value="Trans_reg_C"/>
    <property type="match status" value="1"/>
</dbReference>
<dbReference type="InterPro" id="IPR001867">
    <property type="entry name" value="OmpR/PhoB-type_DNA-bd"/>
</dbReference>
<reference evidence="9 10" key="1">
    <citation type="journal article" date="2019" name="Int. J. Syst. Evol. Microbiol.">
        <title>The Global Catalogue of Microorganisms (GCM) 10K type strain sequencing project: providing services to taxonomists for standard genome sequencing and annotation.</title>
        <authorList>
            <consortium name="The Broad Institute Genomics Platform"/>
            <consortium name="The Broad Institute Genome Sequencing Center for Infectious Disease"/>
            <person name="Wu L."/>
            <person name="Ma J."/>
        </authorList>
    </citation>
    <scope>NUCLEOTIDE SEQUENCE [LARGE SCALE GENOMIC DNA]</scope>
    <source>
        <strain evidence="9 10">JCM 14736</strain>
    </source>
</reference>
<dbReference type="PROSITE" id="PS51755">
    <property type="entry name" value="OMPR_PHOB"/>
    <property type="match status" value="1"/>
</dbReference>
<feature type="DNA-binding region" description="OmpR/PhoB-type" evidence="6">
    <location>
        <begin position="146"/>
        <end position="244"/>
    </location>
</feature>
<dbReference type="SUPFAM" id="SSF52172">
    <property type="entry name" value="CheY-like"/>
    <property type="match status" value="1"/>
</dbReference>
<dbReference type="SMART" id="SM00448">
    <property type="entry name" value="REC"/>
    <property type="match status" value="1"/>
</dbReference>
<organism evidence="9 10">
    <name type="scientific">Leucobacter iarius</name>
    <dbReference type="NCBI Taxonomy" id="333963"/>
    <lineage>
        <taxon>Bacteria</taxon>
        <taxon>Bacillati</taxon>
        <taxon>Actinomycetota</taxon>
        <taxon>Actinomycetes</taxon>
        <taxon>Micrococcales</taxon>
        <taxon>Microbacteriaceae</taxon>
        <taxon>Leucobacter</taxon>
    </lineage>
</organism>
<dbReference type="PANTHER" id="PTHR48111:SF4">
    <property type="entry name" value="DNA-BINDING DUAL TRANSCRIPTIONAL REGULATOR OMPR"/>
    <property type="match status" value="1"/>
</dbReference>
<dbReference type="PANTHER" id="PTHR48111">
    <property type="entry name" value="REGULATOR OF RPOS"/>
    <property type="match status" value="1"/>
</dbReference>
<evidence type="ECO:0000256" key="3">
    <source>
        <dbReference type="ARBA" id="ARBA00023125"/>
    </source>
</evidence>
<dbReference type="Pfam" id="PF00072">
    <property type="entry name" value="Response_reg"/>
    <property type="match status" value="1"/>
</dbReference>
<evidence type="ECO:0000313" key="9">
    <source>
        <dbReference type="EMBL" id="GAA1794870.1"/>
    </source>
</evidence>
<dbReference type="Gene3D" id="1.10.10.10">
    <property type="entry name" value="Winged helix-like DNA-binding domain superfamily/Winged helix DNA-binding domain"/>
    <property type="match status" value="1"/>
</dbReference>
<feature type="modified residue" description="4-aspartylphosphate" evidence="5">
    <location>
        <position position="72"/>
    </location>
</feature>
<sequence>MSEPSQHEPQRGTDPVGARVELVEDDPTVRGAVEQYLGAHGYRVRVHANGLAARTAILSAPAGERADVLVIDRMLPGLSGDELVREVRARSQVPILMLTALAETEDRVEGLELGADDYLAKPFSLRELTLRIGSLARRSRTAAAAVDRFAVGDFEIDSGQRRAWVRGAEVLLTSREYDLLRYLVRHPDRILDRDLLISEVWGWSFGDRSTVTVHVRRLREKIEHDPADPRYLRTEWGAGYRFSATGREPEAAG</sequence>
<dbReference type="InterPro" id="IPR039420">
    <property type="entry name" value="WalR-like"/>
</dbReference>
<dbReference type="EMBL" id="BAAAOB010000003">
    <property type="protein sequence ID" value="GAA1794870.1"/>
    <property type="molecule type" value="Genomic_DNA"/>
</dbReference>
<evidence type="ECO:0000256" key="5">
    <source>
        <dbReference type="PROSITE-ProRule" id="PRU00169"/>
    </source>
</evidence>
<dbReference type="CDD" id="cd00383">
    <property type="entry name" value="trans_reg_C"/>
    <property type="match status" value="1"/>
</dbReference>
<evidence type="ECO:0000256" key="4">
    <source>
        <dbReference type="ARBA" id="ARBA00023163"/>
    </source>
</evidence>
<feature type="domain" description="OmpR/PhoB-type" evidence="8">
    <location>
        <begin position="146"/>
        <end position="244"/>
    </location>
</feature>
<keyword evidence="1 5" id="KW-0597">Phosphoprotein</keyword>
<dbReference type="PROSITE" id="PS50110">
    <property type="entry name" value="RESPONSE_REGULATORY"/>
    <property type="match status" value="1"/>
</dbReference>
<evidence type="ECO:0000259" key="7">
    <source>
        <dbReference type="PROSITE" id="PS50110"/>
    </source>
</evidence>
<evidence type="ECO:0000256" key="6">
    <source>
        <dbReference type="PROSITE-ProRule" id="PRU01091"/>
    </source>
</evidence>
<proteinExistence type="predicted"/>
<evidence type="ECO:0000256" key="2">
    <source>
        <dbReference type="ARBA" id="ARBA00023015"/>
    </source>
</evidence>
<dbReference type="InterPro" id="IPR011006">
    <property type="entry name" value="CheY-like_superfamily"/>
</dbReference>
<accession>A0ABN2LNM7</accession>
<evidence type="ECO:0000256" key="1">
    <source>
        <dbReference type="ARBA" id="ARBA00022553"/>
    </source>
</evidence>
<dbReference type="Gene3D" id="3.40.50.2300">
    <property type="match status" value="1"/>
</dbReference>
<keyword evidence="3 6" id="KW-0238">DNA-binding</keyword>
<evidence type="ECO:0000259" key="8">
    <source>
        <dbReference type="PROSITE" id="PS51755"/>
    </source>
</evidence>
<gene>
    <name evidence="9" type="ORF">GCM10009768_24960</name>
</gene>
<protein>
    <submittedName>
        <fullName evidence="9">Response regulator transcription factor</fullName>
    </submittedName>
</protein>
<dbReference type="CDD" id="cd17574">
    <property type="entry name" value="REC_OmpR"/>
    <property type="match status" value="1"/>
</dbReference>
<dbReference type="RefSeq" id="WP_344032676.1">
    <property type="nucleotide sequence ID" value="NZ_BAAAOB010000003.1"/>
</dbReference>
<dbReference type="SMART" id="SM00862">
    <property type="entry name" value="Trans_reg_C"/>
    <property type="match status" value="1"/>
</dbReference>
<dbReference type="InterPro" id="IPR036388">
    <property type="entry name" value="WH-like_DNA-bd_sf"/>
</dbReference>